<dbReference type="RefSeq" id="WP_377169524.1">
    <property type="nucleotide sequence ID" value="NZ_JBHSMQ010000007.1"/>
</dbReference>
<keyword evidence="1" id="KW-1133">Transmembrane helix</keyword>
<evidence type="ECO:0000259" key="2">
    <source>
        <dbReference type="Pfam" id="PF12034"/>
    </source>
</evidence>
<organism evidence="3 4">
    <name type="scientific">Prosthecobacter fluviatilis</name>
    <dbReference type="NCBI Taxonomy" id="445931"/>
    <lineage>
        <taxon>Bacteria</taxon>
        <taxon>Pseudomonadati</taxon>
        <taxon>Verrucomicrobiota</taxon>
        <taxon>Verrucomicrobiia</taxon>
        <taxon>Verrucomicrobiales</taxon>
        <taxon>Verrucomicrobiaceae</taxon>
        <taxon>Prosthecobacter</taxon>
    </lineage>
</organism>
<evidence type="ECO:0000313" key="3">
    <source>
        <dbReference type="EMBL" id="MFC5456850.1"/>
    </source>
</evidence>
<comment type="caution">
    <text evidence="3">The sequence shown here is derived from an EMBL/GenBank/DDBJ whole genome shotgun (WGS) entry which is preliminary data.</text>
</comment>
<dbReference type="Gene3D" id="1.10.10.1320">
    <property type="entry name" value="Anti-sigma factor, zinc-finger domain"/>
    <property type="match status" value="1"/>
</dbReference>
<dbReference type="Proteomes" id="UP001596052">
    <property type="component" value="Unassembled WGS sequence"/>
</dbReference>
<sequence length="474" mass="50656">MNPQDNPHFTAYALGELSAEEARELHEVLATTPSAAHELEQIEAVTDALRQGAPIPLSRLTHEQRHAVLHPSNLPRRIQPMLPRQPSKRTQGAFWPVMGAVVKVAAVVTLSGAAFMAGWMYGPAVQSAAQMAEETPKGETPAKPETGLKTPAAPEKALPAAAVAVVPAKPEPAPVKQPAAEKKLVAEVKPAPAPAPKDTLVVKASPVKEQPAAAPSAALGFTLPAGHGTFVSTTKQATDQFSLHPAQIKPQPPKAKGQVFASPQMAPVKPEPKPERAGDLYIHSWKAEVAACPWNPANRLLRLVIQLPADQAAVIGADSSFPLQVTFDQANVKQFRMLCERHLAAAELRSAGTHVLWYEFQPNGSGEIPRDSSRLVATVMLPNARFTSQAVGPFDSSKLQVMDRGYSLHNAREDFVFETSVVGFGLLLRGAEQLGSLNHDLVLSLATQSKGADSSGERARFIRLVQDARQAAGL</sequence>
<accession>A0ABW0KUF7</accession>
<protein>
    <submittedName>
        <fullName evidence="3">YfbK domain-containing protein</fullName>
    </submittedName>
</protein>
<keyword evidence="4" id="KW-1185">Reference proteome</keyword>
<dbReference type="EMBL" id="JBHSMQ010000007">
    <property type="protein sequence ID" value="MFC5456850.1"/>
    <property type="molecule type" value="Genomic_DNA"/>
</dbReference>
<dbReference type="InterPro" id="IPR021908">
    <property type="entry name" value="YfbK_C"/>
</dbReference>
<feature type="domain" description="Uncharacterized protein YfbK C-terminal" evidence="2">
    <location>
        <begin position="398"/>
        <end position="469"/>
    </location>
</feature>
<reference evidence="4" key="1">
    <citation type="journal article" date="2019" name="Int. J. Syst. Evol. Microbiol.">
        <title>The Global Catalogue of Microorganisms (GCM) 10K type strain sequencing project: providing services to taxonomists for standard genome sequencing and annotation.</title>
        <authorList>
            <consortium name="The Broad Institute Genomics Platform"/>
            <consortium name="The Broad Institute Genome Sequencing Center for Infectious Disease"/>
            <person name="Wu L."/>
            <person name="Ma J."/>
        </authorList>
    </citation>
    <scope>NUCLEOTIDE SEQUENCE [LARGE SCALE GENOMIC DNA]</scope>
    <source>
        <strain evidence="4">CGMCC 4.1469</strain>
    </source>
</reference>
<proteinExistence type="predicted"/>
<dbReference type="InterPro" id="IPR041916">
    <property type="entry name" value="Anti_sigma_zinc_sf"/>
</dbReference>
<name>A0ABW0KUF7_9BACT</name>
<keyword evidence="1" id="KW-0472">Membrane</keyword>
<evidence type="ECO:0000256" key="1">
    <source>
        <dbReference type="SAM" id="Phobius"/>
    </source>
</evidence>
<feature type="transmembrane region" description="Helical" evidence="1">
    <location>
        <begin position="93"/>
        <end position="121"/>
    </location>
</feature>
<keyword evidence="1" id="KW-0812">Transmembrane</keyword>
<gene>
    <name evidence="3" type="ORF">ACFQDI_18430</name>
</gene>
<evidence type="ECO:0000313" key="4">
    <source>
        <dbReference type="Proteomes" id="UP001596052"/>
    </source>
</evidence>
<dbReference type="Pfam" id="PF12034">
    <property type="entry name" value="YfbK_C"/>
    <property type="match status" value="1"/>
</dbReference>